<accession>A0A8J5LX50</accession>
<gene>
    <name evidence="1" type="ORF">ZIOFF_016198</name>
</gene>
<name>A0A8J5LX50_ZINOF</name>
<dbReference type="Proteomes" id="UP000734854">
    <property type="component" value="Unassembled WGS sequence"/>
</dbReference>
<dbReference type="AlphaFoldDB" id="A0A8J5LX50"/>
<comment type="caution">
    <text evidence="1">The sequence shown here is derived from an EMBL/GenBank/DDBJ whole genome shotgun (WGS) entry which is preliminary data.</text>
</comment>
<proteinExistence type="predicted"/>
<reference evidence="1 2" key="1">
    <citation type="submission" date="2020-08" db="EMBL/GenBank/DDBJ databases">
        <title>Plant Genome Project.</title>
        <authorList>
            <person name="Zhang R.-G."/>
        </authorList>
    </citation>
    <scope>NUCLEOTIDE SEQUENCE [LARGE SCALE GENOMIC DNA]</scope>
    <source>
        <tissue evidence="1">Rhizome</tissue>
    </source>
</reference>
<dbReference type="EMBL" id="JACMSC010000004">
    <property type="protein sequence ID" value="KAG6526216.1"/>
    <property type="molecule type" value="Genomic_DNA"/>
</dbReference>
<sequence>MIAGALQELESKPNLKIEAYLGQMILKATSYYTSQQLTPSTKPQRQDSIWTTSMTQKKSWAESKKIAAQQAINVLQQYKGIHAIKLQEYKRRSTKRNWYGEWLPAIQQQDDQLEQALRLVKDTALRTPSFSI</sequence>
<protein>
    <submittedName>
        <fullName evidence="1">Uncharacterized protein</fullName>
    </submittedName>
</protein>
<evidence type="ECO:0000313" key="1">
    <source>
        <dbReference type="EMBL" id="KAG6526216.1"/>
    </source>
</evidence>
<evidence type="ECO:0000313" key="2">
    <source>
        <dbReference type="Proteomes" id="UP000734854"/>
    </source>
</evidence>
<organism evidence="1 2">
    <name type="scientific">Zingiber officinale</name>
    <name type="common">Ginger</name>
    <name type="synonym">Amomum zingiber</name>
    <dbReference type="NCBI Taxonomy" id="94328"/>
    <lineage>
        <taxon>Eukaryota</taxon>
        <taxon>Viridiplantae</taxon>
        <taxon>Streptophyta</taxon>
        <taxon>Embryophyta</taxon>
        <taxon>Tracheophyta</taxon>
        <taxon>Spermatophyta</taxon>
        <taxon>Magnoliopsida</taxon>
        <taxon>Liliopsida</taxon>
        <taxon>Zingiberales</taxon>
        <taxon>Zingiberaceae</taxon>
        <taxon>Zingiber</taxon>
    </lineage>
</organism>
<keyword evidence="2" id="KW-1185">Reference proteome</keyword>